<dbReference type="SUPFAM" id="SSF63829">
    <property type="entry name" value="Calcium-dependent phosphotriesterase"/>
    <property type="match status" value="1"/>
</dbReference>
<gene>
    <name evidence="1" type="ORF">EM932_08435</name>
</gene>
<sequence length="922" mass="102508">MKKIIIFGILCFSLYSYTQNEASNWYFGANAGIRFNPNGSITELTDGQLNTDEGCTTISDVDGNLLFYTDGITVWDRSHNPMPNANGLTGNGLYGDPSSTQSAIVIPKPKDPNIYYIFTADTSLNGDPDRGFHYSEVDMRLNGTFGDVTSKNINLLPNSTEKISAVVKDCNTQALWVITLSSLNGNPADFTFDTFHAYEVTDTGINTTPVSSTFSGLTIFDQRGYLKLSPDGTKLACANSIDGLFLYDFDVNTGIVSNQKQININFSRPGKSQSPYGVEFSQNNNILYVSTYYNPETNEELIDPTEQYGALLQYDLAATDINATEVVLDSRQTYRGSLQLGPDGRIYRAMSITYPQGSPFLSVINNPNVLGPSCDYKHNEISLSRNSRQGLPPFITSFFAQKIDIIGNNSTSTRLQLCEGDSYTLKADNIPGAIYSWSLNGTPLSETDYYLELSPSGLYASGLYKVFIDLNTGKCDDTFEGIATVSFNPNPIAYDAVLTQCDEDGVLGGLTRFDLTQANNDLTGGIPELATRFFTDSGRTSEVPNSSDYTFNADTPEPIYVEVYNTNTNCYDTSVLTLNLSTTYLAPYSYSDCDELESEDGINTFHLDDIATDIQTINSFTHPIIFHETFVDALLEENNIEEPSYTNNDSPYNQTIYARIENNNACFGILEVTLIVNELPDIDTEDLTYYYCLNELPQTISINALISNSLQSDYTYSWSTGETSYNIQVNETKDYTVTVTNNSGCSKKRTIIVQPSNVATIQEINVVDASQNNTITVIATGEGAYEYRLIDENNTVVFPYQESHVFENVSPGIYTVTVNDVKNDCGPPTNDKAYVIGFPKFFTPNNDGKHDTWQIYGVSNMFQPNTKIRIFNRYGKLIKQITPTGEGWDGTINGQKLPVDDYWFDIELQDGRVFKNHFTLKY</sequence>
<dbReference type="Proteomes" id="UP000307602">
    <property type="component" value="Unassembled WGS sequence"/>
</dbReference>
<keyword evidence="2" id="KW-1185">Reference proteome</keyword>
<dbReference type="NCBIfam" id="TIGR04131">
    <property type="entry name" value="Bac_Flav_CTERM"/>
    <property type="match status" value="1"/>
</dbReference>
<dbReference type="OrthoDB" id="9765926at2"/>
<organism evidence="1 2">
    <name type="scientific">Flavivirga rizhaonensis</name>
    <dbReference type="NCBI Taxonomy" id="2559571"/>
    <lineage>
        <taxon>Bacteria</taxon>
        <taxon>Pseudomonadati</taxon>
        <taxon>Bacteroidota</taxon>
        <taxon>Flavobacteriia</taxon>
        <taxon>Flavobacteriales</taxon>
        <taxon>Flavobacteriaceae</taxon>
        <taxon>Flavivirga</taxon>
    </lineage>
</organism>
<comment type="caution">
    <text evidence="1">The sequence shown here is derived from an EMBL/GenBank/DDBJ whole genome shotgun (WGS) entry which is preliminary data.</text>
</comment>
<dbReference type="RefSeq" id="WP_135876745.1">
    <property type="nucleotide sequence ID" value="NZ_SRSO01000009.1"/>
</dbReference>
<accession>A0A4S1DZJ2</accession>
<dbReference type="AlphaFoldDB" id="A0A4S1DZJ2"/>
<dbReference type="Pfam" id="PF13585">
    <property type="entry name" value="CHU_C"/>
    <property type="match status" value="1"/>
</dbReference>
<evidence type="ECO:0000313" key="2">
    <source>
        <dbReference type="Proteomes" id="UP000307602"/>
    </source>
</evidence>
<protein>
    <submittedName>
        <fullName evidence="1">T9SS type B sorting domain-containing protein</fullName>
    </submittedName>
</protein>
<dbReference type="EMBL" id="SRSO01000009">
    <property type="protein sequence ID" value="TGV03002.1"/>
    <property type="molecule type" value="Genomic_DNA"/>
</dbReference>
<name>A0A4S1DZJ2_9FLAO</name>
<evidence type="ECO:0000313" key="1">
    <source>
        <dbReference type="EMBL" id="TGV03002.1"/>
    </source>
</evidence>
<reference evidence="1 2" key="1">
    <citation type="submission" date="2019-04" db="EMBL/GenBank/DDBJ databases">
        <authorList>
            <person name="Liu A."/>
        </authorList>
    </citation>
    <scope>NUCLEOTIDE SEQUENCE [LARGE SCALE GENOMIC DNA]</scope>
    <source>
        <strain evidence="1 2">RZ03</strain>
    </source>
</reference>
<proteinExistence type="predicted"/>
<dbReference type="InterPro" id="IPR026341">
    <property type="entry name" value="T9SS_type_B"/>
</dbReference>